<organism evidence="1 2">
    <name type="scientific">Candidatus Chloroploca asiatica</name>
    <dbReference type="NCBI Taxonomy" id="1506545"/>
    <lineage>
        <taxon>Bacteria</taxon>
        <taxon>Bacillati</taxon>
        <taxon>Chloroflexota</taxon>
        <taxon>Chloroflexia</taxon>
        <taxon>Chloroflexales</taxon>
        <taxon>Chloroflexineae</taxon>
        <taxon>Oscillochloridaceae</taxon>
        <taxon>Candidatus Chloroploca</taxon>
    </lineage>
</organism>
<name>A0A2H3KKX1_9CHLR</name>
<dbReference type="RefSeq" id="WP_097653362.1">
    <property type="nucleotide sequence ID" value="NZ_LYXE01000091.1"/>
</dbReference>
<dbReference type="OrthoDB" id="573771at2"/>
<dbReference type="EMBL" id="LYXE01000091">
    <property type="protein sequence ID" value="PDV98624.1"/>
    <property type="molecule type" value="Genomic_DNA"/>
</dbReference>
<gene>
    <name evidence="1" type="ORF">A9Q02_14660</name>
</gene>
<evidence type="ECO:0000313" key="1">
    <source>
        <dbReference type="EMBL" id="PDV98624.1"/>
    </source>
</evidence>
<dbReference type="AlphaFoldDB" id="A0A2H3KKX1"/>
<protein>
    <submittedName>
        <fullName evidence="1">Addiction module antitoxin</fullName>
    </submittedName>
</protein>
<reference evidence="1 2" key="1">
    <citation type="submission" date="2016-05" db="EMBL/GenBank/DDBJ databases">
        <authorList>
            <person name="Lavstsen T."/>
            <person name="Jespersen J.S."/>
        </authorList>
    </citation>
    <scope>NUCLEOTIDE SEQUENCE [LARGE SCALE GENOMIC DNA]</scope>
    <source>
        <strain evidence="1 2">B7-9</strain>
    </source>
</reference>
<keyword evidence="2" id="KW-1185">Reference proteome</keyword>
<comment type="caution">
    <text evidence="1">The sequence shown here is derived from an EMBL/GenBank/DDBJ whole genome shotgun (WGS) entry which is preliminary data.</text>
</comment>
<accession>A0A2H3KKX1</accession>
<sequence length="76" mass="8690">MQRKLTITLDEDVYEGLHKVIGRRKISQFIEALVRPHVTITELEAGYAAMAADEERETEALEWSEALIGDHAHETR</sequence>
<proteinExistence type="predicted"/>
<dbReference type="Proteomes" id="UP000220922">
    <property type="component" value="Unassembled WGS sequence"/>
</dbReference>
<evidence type="ECO:0000313" key="2">
    <source>
        <dbReference type="Proteomes" id="UP000220922"/>
    </source>
</evidence>